<sequence length="44" mass="4668">MTRLVDGMLQVGSGAASETSLQEKRCDPVVHLGQKLTRDANAPS</sequence>
<proteinExistence type="predicted"/>
<dbReference type="AlphaFoldDB" id="A0A1M5YYY3"/>
<evidence type="ECO:0000313" key="2">
    <source>
        <dbReference type="Proteomes" id="UP000189796"/>
    </source>
</evidence>
<name>A0A1M5YYY3_9BRAD</name>
<reference evidence="1 2" key="1">
    <citation type="submission" date="2016-11" db="EMBL/GenBank/DDBJ databases">
        <authorList>
            <person name="Jaros S."/>
            <person name="Januszkiewicz K."/>
            <person name="Wedrychowicz H."/>
        </authorList>
    </citation>
    <scope>NUCLEOTIDE SEQUENCE [LARGE SCALE GENOMIC DNA]</scope>
    <source>
        <strain evidence="1 2">GAS138</strain>
    </source>
</reference>
<accession>A0A1M5YYY3</accession>
<dbReference type="Proteomes" id="UP000189796">
    <property type="component" value="Chromosome I"/>
</dbReference>
<gene>
    <name evidence="1" type="ORF">SAMN05443248_9001</name>
</gene>
<organism evidence="1 2">
    <name type="scientific">Bradyrhizobium erythrophlei</name>
    <dbReference type="NCBI Taxonomy" id="1437360"/>
    <lineage>
        <taxon>Bacteria</taxon>
        <taxon>Pseudomonadati</taxon>
        <taxon>Pseudomonadota</taxon>
        <taxon>Alphaproteobacteria</taxon>
        <taxon>Hyphomicrobiales</taxon>
        <taxon>Nitrobacteraceae</taxon>
        <taxon>Bradyrhizobium</taxon>
    </lineage>
</organism>
<dbReference type="EMBL" id="LT670817">
    <property type="protein sequence ID" value="SHI17246.1"/>
    <property type="molecule type" value="Genomic_DNA"/>
</dbReference>
<evidence type="ECO:0000313" key="1">
    <source>
        <dbReference type="EMBL" id="SHI17246.1"/>
    </source>
</evidence>
<protein>
    <submittedName>
        <fullName evidence="1">Uncharacterized protein</fullName>
    </submittedName>
</protein>